<protein>
    <submittedName>
        <fullName evidence="1">Uncharacterized protein</fullName>
    </submittedName>
</protein>
<gene>
    <name evidence="2" type="ORF">NG42_06170</name>
    <name evidence="1" type="ORF">NG43_19275</name>
</gene>
<dbReference type="STRING" id="1560201.NG42_06170"/>
<comment type="caution">
    <text evidence="1">The sequence shown here is derived from an EMBL/GenBank/DDBJ whole genome shotgun (WGS) entry which is preliminary data.</text>
</comment>
<sequence>MITMINSLNATTFNAIDKLAREVKSFIRNLRSVRQSPLQLPSAKPTLENSATIKNSYSYIKITLLPIAETAVKTNQESLYHEPDFADKKPATVAAIIRHGNEINYDTPRLFTESEISLRNNIATQLNAIDYFENLYDEIPVKTYRKQVLNHENSAEKTGISKEKSLYVNLLTENNKPAAQKETINKVANHINAYYQQQLNILHQIIENQVHQINDSCAESPVKLKYTELAGVTVEDRSPKLPPRNKIF</sequence>
<evidence type="ECO:0000313" key="3">
    <source>
        <dbReference type="Proteomes" id="UP000036851"/>
    </source>
</evidence>
<dbReference type="Proteomes" id="UP000037088">
    <property type="component" value="Unassembled WGS sequence"/>
</dbReference>
<reference evidence="3 4" key="1">
    <citation type="journal article" date="2015" name="Int. J. Syst. Evol. Microbiol.">
        <title>Erwinia iniecta sp. nov., isolated from Russian wheat aphids (Diuraphis noxia).</title>
        <authorList>
            <person name="Campillo T."/>
            <person name="Luna E."/>
            <person name="Portier P."/>
            <person name="Fischer-Le Saux M."/>
            <person name="Lapitan N."/>
            <person name="Tisserat N.A."/>
            <person name="Leach J.E."/>
        </authorList>
    </citation>
    <scope>NUCLEOTIDE SEQUENCE [LARGE SCALE GENOMIC DNA]</scope>
    <source>
        <strain evidence="2 4">B120</strain>
        <strain evidence="1 3">B149</strain>
    </source>
</reference>
<organism evidence="1 3">
    <name type="scientific">Winslowiella iniecta</name>
    <dbReference type="NCBI Taxonomy" id="1560201"/>
    <lineage>
        <taxon>Bacteria</taxon>
        <taxon>Pseudomonadati</taxon>
        <taxon>Pseudomonadota</taxon>
        <taxon>Gammaproteobacteria</taxon>
        <taxon>Enterobacterales</taxon>
        <taxon>Erwiniaceae</taxon>
        <taxon>Winslowiella</taxon>
    </lineage>
</organism>
<evidence type="ECO:0000313" key="4">
    <source>
        <dbReference type="Proteomes" id="UP000037088"/>
    </source>
</evidence>
<dbReference type="RefSeq" id="WP_052898401.1">
    <property type="nucleotide sequence ID" value="NZ_JRXE01000007.1"/>
</dbReference>
<name>A0A0L7T1J2_9GAMM</name>
<dbReference type="EMBL" id="JRXF01000039">
    <property type="protein sequence ID" value="KOC89101.1"/>
    <property type="molecule type" value="Genomic_DNA"/>
</dbReference>
<keyword evidence="4" id="KW-1185">Reference proteome</keyword>
<accession>A0A0L7T1J2</accession>
<proteinExistence type="predicted"/>
<dbReference type="PATRIC" id="fig|1560201.3.peg.1314"/>
<evidence type="ECO:0000313" key="1">
    <source>
        <dbReference type="EMBL" id="KOC89101.1"/>
    </source>
</evidence>
<dbReference type="EMBL" id="JRXE01000007">
    <property type="protein sequence ID" value="KOC91032.1"/>
    <property type="molecule type" value="Genomic_DNA"/>
</dbReference>
<evidence type="ECO:0000313" key="2">
    <source>
        <dbReference type="EMBL" id="KOC91032.1"/>
    </source>
</evidence>
<dbReference type="Proteomes" id="UP000036851">
    <property type="component" value="Unassembled WGS sequence"/>
</dbReference>
<dbReference type="AlphaFoldDB" id="A0A0L7T1J2"/>